<feature type="non-terminal residue" evidence="2">
    <location>
        <position position="536"/>
    </location>
</feature>
<protein>
    <submittedName>
        <fullName evidence="2">Uncharacterized protein</fullName>
    </submittedName>
</protein>
<feature type="region of interest" description="Disordered" evidence="1">
    <location>
        <begin position="104"/>
        <end position="143"/>
    </location>
</feature>
<feature type="compositionally biased region" description="Polar residues" evidence="1">
    <location>
        <begin position="105"/>
        <end position="122"/>
    </location>
</feature>
<feature type="compositionally biased region" description="Basic and acidic residues" evidence="1">
    <location>
        <begin position="430"/>
        <end position="443"/>
    </location>
</feature>
<name>A0A087UKW8_STEMI</name>
<feature type="compositionally biased region" description="Basic and acidic residues" evidence="1">
    <location>
        <begin position="413"/>
        <end position="423"/>
    </location>
</feature>
<feature type="region of interest" description="Disordered" evidence="1">
    <location>
        <begin position="492"/>
        <end position="511"/>
    </location>
</feature>
<organism evidence="2 3">
    <name type="scientific">Stegodyphus mimosarum</name>
    <name type="common">African social velvet spider</name>
    <dbReference type="NCBI Taxonomy" id="407821"/>
    <lineage>
        <taxon>Eukaryota</taxon>
        <taxon>Metazoa</taxon>
        <taxon>Ecdysozoa</taxon>
        <taxon>Arthropoda</taxon>
        <taxon>Chelicerata</taxon>
        <taxon>Arachnida</taxon>
        <taxon>Araneae</taxon>
        <taxon>Araneomorphae</taxon>
        <taxon>Entelegynae</taxon>
        <taxon>Eresoidea</taxon>
        <taxon>Eresidae</taxon>
        <taxon>Stegodyphus</taxon>
    </lineage>
</organism>
<dbReference type="Proteomes" id="UP000054359">
    <property type="component" value="Unassembled WGS sequence"/>
</dbReference>
<feature type="compositionally biased region" description="Basic and acidic residues" evidence="1">
    <location>
        <begin position="129"/>
        <end position="143"/>
    </location>
</feature>
<feature type="compositionally biased region" description="Basic and acidic residues" evidence="1">
    <location>
        <begin position="465"/>
        <end position="486"/>
    </location>
</feature>
<gene>
    <name evidence="2" type="ORF">X975_23364</name>
</gene>
<sequence length="536" mass="62339">MPSYSTGNENGKYFVHVFRRMGDVSKEDFDINSDEIPEGDGYVSSMKLSWDDDDTNAQIERAIDSWPKVSKTFTREKDFFTRVDESIKTLEDINEKARGNEETFENTFTQSSSQKENLFPSSTEDEEYHSENEEYTYRKKRSTEKTHNPYIETHFTMGKSKTAFQSTLSSNKTNPILLDKHQKPVAGNRLSENTAYITPAQTHYRNAARQSELNGDKGKIAVNFRTYYHKPEHQKKMRKLSKEFHIKKTTEASPFDKYTKPVRNLQNYQIFHSYQEPQRDQKSKSQIQTFYNVKNIDTKKDGRIFDKTNIRSLQRLKPSYSNLQRNNNGHQRLIDNTETEVVQSSADINKFFFTKGESSKETRDAKTKGTFDKPNERKILAEMSSNRVLMEANTNEPVIKTFFRKSGQAAIPDGKKSFSEYDGTRNTQSDMEKLNDRKEHDEYTAENDNVENDPRYSPDGGIILPHDDQNDFPKTSTDYRKESKAKPAFRFESDDWKHSFSSPEEPEYPRLHSIPKTHFTCKEKSTGYYADPETGC</sequence>
<feature type="region of interest" description="Disordered" evidence="1">
    <location>
        <begin position="413"/>
        <end position="486"/>
    </location>
</feature>
<keyword evidence="3" id="KW-1185">Reference proteome</keyword>
<accession>A0A087UKW8</accession>
<dbReference type="AlphaFoldDB" id="A0A087UKW8"/>
<dbReference type="EMBL" id="KK120301">
    <property type="protein sequence ID" value="KFM78007.1"/>
    <property type="molecule type" value="Genomic_DNA"/>
</dbReference>
<reference evidence="2 3" key="1">
    <citation type="submission" date="2013-11" db="EMBL/GenBank/DDBJ databases">
        <title>Genome sequencing of Stegodyphus mimosarum.</title>
        <authorList>
            <person name="Bechsgaard J."/>
        </authorList>
    </citation>
    <scope>NUCLEOTIDE SEQUENCE [LARGE SCALE GENOMIC DNA]</scope>
</reference>
<evidence type="ECO:0000313" key="3">
    <source>
        <dbReference type="Proteomes" id="UP000054359"/>
    </source>
</evidence>
<evidence type="ECO:0000256" key="1">
    <source>
        <dbReference type="SAM" id="MobiDB-lite"/>
    </source>
</evidence>
<proteinExistence type="predicted"/>
<dbReference type="OrthoDB" id="6437762at2759"/>
<evidence type="ECO:0000313" key="2">
    <source>
        <dbReference type="EMBL" id="KFM78007.1"/>
    </source>
</evidence>